<evidence type="ECO:0000313" key="3">
    <source>
        <dbReference type="Proteomes" id="UP001396334"/>
    </source>
</evidence>
<protein>
    <submittedName>
        <fullName evidence="2">Uncharacterized protein</fullName>
    </submittedName>
</protein>
<evidence type="ECO:0000256" key="1">
    <source>
        <dbReference type="SAM" id="MobiDB-lite"/>
    </source>
</evidence>
<accession>A0ABR2TQY6</accession>
<feature type="region of interest" description="Disordered" evidence="1">
    <location>
        <begin position="43"/>
        <end position="82"/>
    </location>
</feature>
<reference evidence="2 3" key="1">
    <citation type="journal article" date="2024" name="G3 (Bethesda)">
        <title>Genome assembly of Hibiscus sabdariffa L. provides insights into metabolisms of medicinal natural products.</title>
        <authorList>
            <person name="Kim T."/>
        </authorList>
    </citation>
    <scope>NUCLEOTIDE SEQUENCE [LARGE SCALE GENOMIC DNA]</scope>
    <source>
        <strain evidence="2">TK-2024</strain>
        <tissue evidence="2">Old leaves</tissue>
    </source>
</reference>
<comment type="caution">
    <text evidence="2">The sequence shown here is derived from an EMBL/GenBank/DDBJ whole genome shotgun (WGS) entry which is preliminary data.</text>
</comment>
<dbReference type="EMBL" id="JBBPBN010000004">
    <property type="protein sequence ID" value="KAK9039867.1"/>
    <property type="molecule type" value="Genomic_DNA"/>
</dbReference>
<name>A0ABR2TQY6_9ROSI</name>
<dbReference type="Proteomes" id="UP001396334">
    <property type="component" value="Unassembled WGS sequence"/>
</dbReference>
<feature type="compositionally biased region" description="Polar residues" evidence="1">
    <location>
        <begin position="56"/>
        <end position="74"/>
    </location>
</feature>
<evidence type="ECO:0000313" key="2">
    <source>
        <dbReference type="EMBL" id="KAK9039867.1"/>
    </source>
</evidence>
<keyword evidence="3" id="KW-1185">Reference proteome</keyword>
<organism evidence="2 3">
    <name type="scientific">Hibiscus sabdariffa</name>
    <name type="common">roselle</name>
    <dbReference type="NCBI Taxonomy" id="183260"/>
    <lineage>
        <taxon>Eukaryota</taxon>
        <taxon>Viridiplantae</taxon>
        <taxon>Streptophyta</taxon>
        <taxon>Embryophyta</taxon>
        <taxon>Tracheophyta</taxon>
        <taxon>Spermatophyta</taxon>
        <taxon>Magnoliopsida</taxon>
        <taxon>eudicotyledons</taxon>
        <taxon>Gunneridae</taxon>
        <taxon>Pentapetalae</taxon>
        <taxon>rosids</taxon>
        <taxon>malvids</taxon>
        <taxon>Malvales</taxon>
        <taxon>Malvaceae</taxon>
        <taxon>Malvoideae</taxon>
        <taxon>Hibiscus</taxon>
    </lineage>
</organism>
<sequence>MALLKPAFLHHLKILANPHRRLPPSFVTLRCLSFSTPGEASVASASNLRSPLPNALRSSRWPQQGQSKIQNRSLRQPPQPPRQDLLGSVLCACLCN</sequence>
<gene>
    <name evidence="2" type="ORF">V6N11_015053</name>
</gene>
<proteinExistence type="predicted"/>